<evidence type="ECO:0000259" key="1">
    <source>
        <dbReference type="PROSITE" id="PS50181"/>
    </source>
</evidence>
<evidence type="ECO:0000313" key="3">
    <source>
        <dbReference type="Proteomes" id="UP000006514"/>
    </source>
</evidence>
<name>J0LG57_AURST</name>
<dbReference type="KEGG" id="adl:AURDEDRAFT_174496"/>
<sequence>MRRLPAELTCSIFELLCFADRITATHVCKGWRQVAIDHGQLWSRIKCRSVAALATLIARARCVPVDLEVFGIADRTLEAILELVAAHLDHIRLLSLRAGDARLSLERVPGVYKAFKCAAPLLEVVDVQLFDCPFPEPNRIAMLEARIARFSCLVPEDLFSGQAPRLHQISFRTMVLDPPSAVAAFSNLVRVEFDADFLSEEEILAIVSLPRLRCLHLEVMEYDVPPMPAPQGFRLDELWLGNQGSTPLFNPICSLLRYLGFPHIRHFTSDWDELWLETITASPRSLPHTLIVEGWSTGGHFWGAEAWKMLHDGNFVTELVDVHSGTDISWTDEQHLLANVRELTVLYYDLRMAYYEDDFEFSELERLCVRVSAADCLRDDWPDDDRIPCPKLRTIELWGGIDDSTVTMRAVDLAAFLTAFLDHDTYSPPDLVLRDVEIVQPIGSRVDLEELVLSVQRHEGDAPDPFTVELKSKWHASVQD</sequence>
<dbReference type="EMBL" id="JH687861">
    <property type="protein sequence ID" value="EJD36445.1"/>
    <property type="molecule type" value="Genomic_DNA"/>
</dbReference>
<dbReference type="InParanoid" id="J0LG57"/>
<reference evidence="3" key="1">
    <citation type="journal article" date="2012" name="Science">
        <title>The Paleozoic origin of enzymatic lignin decomposition reconstructed from 31 fungal genomes.</title>
        <authorList>
            <person name="Floudas D."/>
            <person name="Binder M."/>
            <person name="Riley R."/>
            <person name="Barry K."/>
            <person name="Blanchette R.A."/>
            <person name="Henrissat B."/>
            <person name="Martinez A.T."/>
            <person name="Otillar R."/>
            <person name="Spatafora J.W."/>
            <person name="Yadav J.S."/>
            <person name="Aerts A."/>
            <person name="Benoit I."/>
            <person name="Boyd A."/>
            <person name="Carlson A."/>
            <person name="Copeland A."/>
            <person name="Coutinho P.M."/>
            <person name="de Vries R.P."/>
            <person name="Ferreira P."/>
            <person name="Findley K."/>
            <person name="Foster B."/>
            <person name="Gaskell J."/>
            <person name="Glotzer D."/>
            <person name="Gorecki P."/>
            <person name="Heitman J."/>
            <person name="Hesse C."/>
            <person name="Hori C."/>
            <person name="Igarashi K."/>
            <person name="Jurgens J.A."/>
            <person name="Kallen N."/>
            <person name="Kersten P."/>
            <person name="Kohler A."/>
            <person name="Kuees U."/>
            <person name="Kumar T.K.A."/>
            <person name="Kuo A."/>
            <person name="LaButti K."/>
            <person name="Larrondo L.F."/>
            <person name="Lindquist E."/>
            <person name="Ling A."/>
            <person name="Lombard V."/>
            <person name="Lucas S."/>
            <person name="Lundell T."/>
            <person name="Martin R."/>
            <person name="McLaughlin D.J."/>
            <person name="Morgenstern I."/>
            <person name="Morin E."/>
            <person name="Murat C."/>
            <person name="Nagy L.G."/>
            <person name="Nolan M."/>
            <person name="Ohm R.A."/>
            <person name="Patyshakuliyeva A."/>
            <person name="Rokas A."/>
            <person name="Ruiz-Duenas F.J."/>
            <person name="Sabat G."/>
            <person name="Salamov A."/>
            <person name="Samejima M."/>
            <person name="Schmutz J."/>
            <person name="Slot J.C."/>
            <person name="St John F."/>
            <person name="Stenlid J."/>
            <person name="Sun H."/>
            <person name="Sun S."/>
            <person name="Syed K."/>
            <person name="Tsang A."/>
            <person name="Wiebenga A."/>
            <person name="Young D."/>
            <person name="Pisabarro A."/>
            <person name="Eastwood D.C."/>
            <person name="Martin F."/>
            <person name="Cullen D."/>
            <person name="Grigoriev I.V."/>
            <person name="Hibbett D.S."/>
        </authorList>
    </citation>
    <scope>NUCLEOTIDE SEQUENCE [LARGE SCALE GENOMIC DNA]</scope>
    <source>
        <strain evidence="3">TFB10046</strain>
    </source>
</reference>
<protein>
    <recommendedName>
        <fullName evidence="1">F-box domain-containing protein</fullName>
    </recommendedName>
</protein>
<dbReference type="Proteomes" id="UP000006514">
    <property type="component" value="Unassembled WGS sequence"/>
</dbReference>
<dbReference type="Gene3D" id="1.20.1280.50">
    <property type="match status" value="1"/>
</dbReference>
<dbReference type="OrthoDB" id="3353710at2759"/>
<dbReference type="SUPFAM" id="SSF81383">
    <property type="entry name" value="F-box domain"/>
    <property type="match status" value="1"/>
</dbReference>
<gene>
    <name evidence="2" type="ORF">AURDEDRAFT_174496</name>
</gene>
<dbReference type="AlphaFoldDB" id="J0LG57"/>
<organism evidence="2 3">
    <name type="scientific">Auricularia subglabra (strain TFB-10046 / SS5)</name>
    <name type="common">White-rot fungus</name>
    <name type="synonym">Auricularia delicata (strain TFB10046)</name>
    <dbReference type="NCBI Taxonomy" id="717982"/>
    <lineage>
        <taxon>Eukaryota</taxon>
        <taxon>Fungi</taxon>
        <taxon>Dikarya</taxon>
        <taxon>Basidiomycota</taxon>
        <taxon>Agaricomycotina</taxon>
        <taxon>Agaricomycetes</taxon>
        <taxon>Auriculariales</taxon>
        <taxon>Auriculariaceae</taxon>
        <taxon>Auricularia</taxon>
    </lineage>
</organism>
<dbReference type="SMART" id="SM00256">
    <property type="entry name" value="FBOX"/>
    <property type="match status" value="1"/>
</dbReference>
<feature type="domain" description="F-box" evidence="1">
    <location>
        <begin position="1"/>
        <end position="45"/>
    </location>
</feature>
<dbReference type="Pfam" id="PF12937">
    <property type="entry name" value="F-box-like"/>
    <property type="match status" value="1"/>
</dbReference>
<dbReference type="PROSITE" id="PS50181">
    <property type="entry name" value="FBOX"/>
    <property type="match status" value="1"/>
</dbReference>
<dbReference type="InterPro" id="IPR001810">
    <property type="entry name" value="F-box_dom"/>
</dbReference>
<keyword evidence="3" id="KW-1185">Reference proteome</keyword>
<accession>J0LG57</accession>
<evidence type="ECO:0000313" key="2">
    <source>
        <dbReference type="EMBL" id="EJD36445.1"/>
    </source>
</evidence>
<dbReference type="InterPro" id="IPR036047">
    <property type="entry name" value="F-box-like_dom_sf"/>
</dbReference>
<proteinExistence type="predicted"/>